<accession>A0A250WVN6</accession>
<gene>
    <name evidence="1" type="ORF">CEUSTIGMA_g2273.t1</name>
</gene>
<dbReference type="InterPro" id="IPR038941">
    <property type="entry name" value="At4g14100-like"/>
</dbReference>
<organism evidence="1 2">
    <name type="scientific">Chlamydomonas eustigma</name>
    <dbReference type="NCBI Taxonomy" id="1157962"/>
    <lineage>
        <taxon>Eukaryota</taxon>
        <taxon>Viridiplantae</taxon>
        <taxon>Chlorophyta</taxon>
        <taxon>core chlorophytes</taxon>
        <taxon>Chlorophyceae</taxon>
        <taxon>CS clade</taxon>
        <taxon>Chlamydomonadales</taxon>
        <taxon>Chlamydomonadaceae</taxon>
        <taxon>Chlamydomonas</taxon>
    </lineage>
</organism>
<dbReference type="PANTHER" id="PTHR33880:SF19">
    <property type="entry name" value="EXPRESSED PROTEIN"/>
    <property type="match status" value="1"/>
</dbReference>
<protein>
    <submittedName>
        <fullName evidence="1">Uncharacterized protein</fullName>
    </submittedName>
</protein>
<reference evidence="1 2" key="1">
    <citation type="submission" date="2017-08" db="EMBL/GenBank/DDBJ databases">
        <title>Acidophilic green algal genome provides insights into adaptation to an acidic environment.</title>
        <authorList>
            <person name="Hirooka S."/>
            <person name="Hirose Y."/>
            <person name="Kanesaki Y."/>
            <person name="Higuchi S."/>
            <person name="Fujiwara T."/>
            <person name="Onuma R."/>
            <person name="Era A."/>
            <person name="Ohbayashi R."/>
            <person name="Uzuka A."/>
            <person name="Nozaki H."/>
            <person name="Yoshikawa H."/>
            <person name="Miyagishima S.Y."/>
        </authorList>
    </citation>
    <scope>NUCLEOTIDE SEQUENCE [LARGE SCALE GENOMIC DNA]</scope>
    <source>
        <strain evidence="1 2">NIES-2499</strain>
    </source>
</reference>
<proteinExistence type="predicted"/>
<dbReference type="STRING" id="1157962.A0A250WVN6"/>
<dbReference type="PANTHER" id="PTHR33880">
    <property type="entry name" value="EXPRESSED PROTEIN"/>
    <property type="match status" value="1"/>
</dbReference>
<dbReference type="AlphaFoldDB" id="A0A250WVN6"/>
<sequence>GAKGTIFDIEFNNHSSFYYNKDFPDRGCRAIKFEVGILRPDWLRDAQFLETLSVDNRTTHAFTKAEFITYFEDAETKLPVRWIFHSSGGQFEVMSWREGEQAPEEYWELPLSCFDQEAQAYEKGALKEIERDTDIARDSGGQYPASS</sequence>
<dbReference type="Proteomes" id="UP000232323">
    <property type="component" value="Unassembled WGS sequence"/>
</dbReference>
<feature type="non-terminal residue" evidence="1">
    <location>
        <position position="1"/>
    </location>
</feature>
<keyword evidence="2" id="KW-1185">Reference proteome</keyword>
<dbReference type="EMBL" id="BEGY01000009">
    <property type="protein sequence ID" value="GAX74826.1"/>
    <property type="molecule type" value="Genomic_DNA"/>
</dbReference>
<comment type="caution">
    <text evidence="1">The sequence shown here is derived from an EMBL/GenBank/DDBJ whole genome shotgun (WGS) entry which is preliminary data.</text>
</comment>
<dbReference type="OrthoDB" id="406551at2759"/>
<evidence type="ECO:0000313" key="1">
    <source>
        <dbReference type="EMBL" id="GAX74826.1"/>
    </source>
</evidence>
<evidence type="ECO:0000313" key="2">
    <source>
        <dbReference type="Proteomes" id="UP000232323"/>
    </source>
</evidence>
<name>A0A250WVN6_9CHLO</name>